<accession>A0A1W5ZY17</accession>
<dbReference type="Proteomes" id="UP000192527">
    <property type="component" value="Chromosome"/>
</dbReference>
<gene>
    <name evidence="2" type="ORF">HM131_15290</name>
</gene>
<reference evidence="2 3" key="1">
    <citation type="submission" date="2017-04" db="EMBL/GenBank/DDBJ databases">
        <title>The whole genome sequencing and assembly of Halobacillus mangrovi strain.</title>
        <authorList>
            <person name="Lee S.-J."/>
            <person name="Park M.-K."/>
            <person name="Kim J.-Y."/>
            <person name="Lee Y.-J."/>
            <person name="Yi H."/>
            <person name="Bahn Y.-S."/>
            <person name="Kim J.F."/>
            <person name="Lee D.-W."/>
        </authorList>
    </citation>
    <scope>NUCLEOTIDE SEQUENCE [LARGE SCALE GENOMIC DNA]</scope>
    <source>
        <strain evidence="2 3">KTB 131</strain>
    </source>
</reference>
<dbReference type="STRING" id="402384.HM131_15290"/>
<evidence type="ECO:0000313" key="2">
    <source>
        <dbReference type="EMBL" id="ARI78131.1"/>
    </source>
</evidence>
<dbReference type="KEGG" id="hmn:HM131_15290"/>
<name>A0A1W5ZY17_9BACI</name>
<dbReference type="Pfam" id="PF00882">
    <property type="entry name" value="Zn_dep_PLPC"/>
    <property type="match status" value="1"/>
</dbReference>
<protein>
    <recommendedName>
        <fullName evidence="1">Phospholipase C/D domain-containing protein</fullName>
    </recommendedName>
</protein>
<dbReference type="AlphaFoldDB" id="A0A1W5ZY17"/>
<feature type="domain" description="Phospholipase C/D" evidence="1">
    <location>
        <begin position="9"/>
        <end position="165"/>
    </location>
</feature>
<sequence>MVPLPNIWTHILFADTLCEKIDREDLLNTSAAPLHVGAQGPDPFFYHNFWPFLPDDQVEEVGMKLHTEQCGPFLLDMIERGTYHKNPIQAFILGFVSHHILDRTTHPYIHYHAGYEENKHQELEVIIDTLVLNKYKGIRTWKTPVHKEIAMGHWKKPMTDLLESLIETHYPGISDRYPNDFVEKSYSHIRIAQRVLYDPWGWKNKRFSSLVGPFSHQPIEKELDYLNEQRTSWHHPATNEEMVDSFLDLYEVALTEGKQAFVDILSYWNDPQQVKWEKIKSIIGNVSYDTGKPLEENHTNQYSKPIV</sequence>
<evidence type="ECO:0000259" key="1">
    <source>
        <dbReference type="Pfam" id="PF00882"/>
    </source>
</evidence>
<organism evidence="2 3">
    <name type="scientific">Halobacillus mangrovi</name>
    <dbReference type="NCBI Taxonomy" id="402384"/>
    <lineage>
        <taxon>Bacteria</taxon>
        <taxon>Bacillati</taxon>
        <taxon>Bacillota</taxon>
        <taxon>Bacilli</taxon>
        <taxon>Bacillales</taxon>
        <taxon>Bacillaceae</taxon>
        <taxon>Halobacillus</taxon>
    </lineage>
</organism>
<dbReference type="InterPro" id="IPR029002">
    <property type="entry name" value="PLPC/GPLD1"/>
</dbReference>
<keyword evidence="3" id="KW-1185">Reference proteome</keyword>
<evidence type="ECO:0000313" key="3">
    <source>
        <dbReference type="Proteomes" id="UP000192527"/>
    </source>
</evidence>
<proteinExistence type="predicted"/>
<dbReference type="EMBL" id="CP020772">
    <property type="protein sequence ID" value="ARI78131.1"/>
    <property type="molecule type" value="Genomic_DNA"/>
</dbReference>
<dbReference type="OrthoDB" id="9810528at2"/>